<dbReference type="InterPro" id="IPR050268">
    <property type="entry name" value="NADH-dep_flavin_reductase"/>
</dbReference>
<dbReference type="PANTHER" id="PTHR30466:SF1">
    <property type="entry name" value="FMN REDUCTASE (NADH) RUTF"/>
    <property type="match status" value="1"/>
</dbReference>
<evidence type="ECO:0000256" key="1">
    <source>
        <dbReference type="ARBA" id="ARBA00023002"/>
    </source>
</evidence>
<dbReference type="PANTHER" id="PTHR30466">
    <property type="entry name" value="FLAVIN REDUCTASE"/>
    <property type="match status" value="1"/>
</dbReference>
<dbReference type="Proteomes" id="UP000677812">
    <property type="component" value="Unassembled WGS sequence"/>
</dbReference>
<name>A0ABS5E9H4_9PROT</name>
<dbReference type="Pfam" id="PF01613">
    <property type="entry name" value="Flavin_Reduct"/>
    <property type="match status" value="1"/>
</dbReference>
<proteinExistence type="predicted"/>
<sequence length="164" mass="17973">MNTSPQINTQMFRDAMARLASAVTIITTDGEHGRYGFTASAVSSVTDTPPTLLVCINRQTKTHPVLLKNGTFAVNILSDGHETLSNHFATSAVSMEERFSLGAWHTGKYKQPILEDALVSIECTVSNLQDVGTHTVVFGEVLNINIHPSKTESLLWAKRQYISI</sequence>
<reference evidence="3 4" key="1">
    <citation type="submission" date="2021-04" db="EMBL/GenBank/DDBJ databases">
        <title>The complete genome sequence of Neokomagataea sp. TBRC 2177.</title>
        <authorList>
            <person name="Charoenyingcharoen P."/>
            <person name="Yukphan P."/>
        </authorList>
    </citation>
    <scope>NUCLEOTIDE SEQUENCE [LARGE SCALE GENOMIC DNA]</scope>
    <source>
        <strain evidence="3 4">TBRC 2177</strain>
    </source>
</reference>
<dbReference type="RefSeq" id="WP_211683066.1">
    <property type="nucleotide sequence ID" value="NZ_JAGRQH010000010.1"/>
</dbReference>
<dbReference type="InterPro" id="IPR002563">
    <property type="entry name" value="Flavin_Rdtase-like_dom"/>
</dbReference>
<comment type="caution">
    <text evidence="3">The sequence shown here is derived from an EMBL/GenBank/DDBJ whole genome shotgun (WGS) entry which is preliminary data.</text>
</comment>
<gene>
    <name evidence="3" type="ORF">KB213_10915</name>
</gene>
<keyword evidence="1" id="KW-0560">Oxidoreductase</keyword>
<evidence type="ECO:0000313" key="4">
    <source>
        <dbReference type="Proteomes" id="UP000677812"/>
    </source>
</evidence>
<evidence type="ECO:0000313" key="3">
    <source>
        <dbReference type="EMBL" id="MBR0560559.1"/>
    </source>
</evidence>
<dbReference type="Gene3D" id="2.30.110.10">
    <property type="entry name" value="Electron Transport, Fmn-binding Protein, Chain A"/>
    <property type="match status" value="1"/>
</dbReference>
<protein>
    <submittedName>
        <fullName evidence="3">Flavin reductase</fullName>
    </submittedName>
</protein>
<feature type="domain" description="Flavin reductase like" evidence="2">
    <location>
        <begin position="16"/>
        <end position="163"/>
    </location>
</feature>
<evidence type="ECO:0000259" key="2">
    <source>
        <dbReference type="SMART" id="SM00903"/>
    </source>
</evidence>
<organism evidence="3 4">
    <name type="scientific">Neokomagataea anthophila</name>
    <dbReference type="NCBI Taxonomy" id="2826925"/>
    <lineage>
        <taxon>Bacteria</taxon>
        <taxon>Pseudomonadati</taxon>
        <taxon>Pseudomonadota</taxon>
        <taxon>Alphaproteobacteria</taxon>
        <taxon>Acetobacterales</taxon>
        <taxon>Acetobacteraceae</taxon>
        <taxon>Neokomagataea</taxon>
    </lineage>
</organism>
<dbReference type="EMBL" id="JAGRQH010000010">
    <property type="protein sequence ID" value="MBR0560559.1"/>
    <property type="molecule type" value="Genomic_DNA"/>
</dbReference>
<keyword evidence="4" id="KW-1185">Reference proteome</keyword>
<dbReference type="SMART" id="SM00903">
    <property type="entry name" value="Flavin_Reduct"/>
    <property type="match status" value="1"/>
</dbReference>
<dbReference type="SUPFAM" id="SSF50475">
    <property type="entry name" value="FMN-binding split barrel"/>
    <property type="match status" value="1"/>
</dbReference>
<accession>A0ABS5E9H4</accession>
<dbReference type="InterPro" id="IPR012349">
    <property type="entry name" value="Split_barrel_FMN-bd"/>
</dbReference>